<protein>
    <submittedName>
        <fullName evidence="4">TetR family transcriptional regulator</fullName>
    </submittedName>
</protein>
<dbReference type="RefSeq" id="WP_170110968.1">
    <property type="nucleotide sequence ID" value="NZ_PVUE01000003.1"/>
</dbReference>
<evidence type="ECO:0000313" key="5">
    <source>
        <dbReference type="Proteomes" id="UP000237752"/>
    </source>
</evidence>
<dbReference type="Proteomes" id="UP000237752">
    <property type="component" value="Unassembled WGS sequence"/>
</dbReference>
<feature type="DNA-binding region" description="H-T-H motif" evidence="2">
    <location>
        <begin position="31"/>
        <end position="50"/>
    </location>
</feature>
<dbReference type="Gene3D" id="1.10.357.10">
    <property type="entry name" value="Tetracycline Repressor, domain 2"/>
    <property type="match status" value="1"/>
</dbReference>
<accession>A0A2T1A360</accession>
<evidence type="ECO:0000313" key="4">
    <source>
        <dbReference type="EMBL" id="PRZ43040.1"/>
    </source>
</evidence>
<dbReference type="GO" id="GO:0000976">
    <property type="term" value="F:transcription cis-regulatory region binding"/>
    <property type="evidence" value="ECO:0007669"/>
    <property type="project" value="TreeGrafter"/>
</dbReference>
<keyword evidence="1 2" id="KW-0238">DNA-binding</keyword>
<dbReference type="InterPro" id="IPR036271">
    <property type="entry name" value="Tet_transcr_reg_TetR-rel_C_sf"/>
</dbReference>
<reference evidence="4 5" key="1">
    <citation type="submission" date="2018-03" db="EMBL/GenBank/DDBJ databases">
        <title>Genomic Encyclopedia of Archaeal and Bacterial Type Strains, Phase II (KMG-II): from individual species to whole genera.</title>
        <authorList>
            <person name="Goeker M."/>
        </authorList>
    </citation>
    <scope>NUCLEOTIDE SEQUENCE [LARGE SCALE GENOMIC DNA]</scope>
    <source>
        <strain evidence="4 5">DSM 100065</strain>
    </source>
</reference>
<feature type="domain" description="HTH tetR-type" evidence="3">
    <location>
        <begin position="8"/>
        <end position="68"/>
    </location>
</feature>
<dbReference type="EMBL" id="PVUE01000003">
    <property type="protein sequence ID" value="PRZ43040.1"/>
    <property type="molecule type" value="Genomic_DNA"/>
</dbReference>
<dbReference type="Pfam" id="PF00440">
    <property type="entry name" value="TetR_N"/>
    <property type="match status" value="1"/>
</dbReference>
<dbReference type="InterPro" id="IPR009057">
    <property type="entry name" value="Homeodomain-like_sf"/>
</dbReference>
<sequence>MPAADRVVERRSLLLAAGLELLGTHGLSGTTVRGVCAQARLNARYFYESFPDLDALVVAVFDDVVDQLRVCVTEAVEAAGDDPVGRVRAMVASTAAYVDSDRRRAQVLYIEGRDQAHLQRRRVESSSLIVDLVATEAAGQQPGPTHRVVASVLVGGFSELLIRWLDGQIPLERGQLVDAATELFLAIGRVGARLSSAADTGHGQDVAVTDGRDRKSVQT</sequence>
<dbReference type="InterPro" id="IPR001647">
    <property type="entry name" value="HTH_TetR"/>
</dbReference>
<dbReference type="PANTHER" id="PTHR30055">
    <property type="entry name" value="HTH-TYPE TRANSCRIPTIONAL REGULATOR RUTR"/>
    <property type="match status" value="1"/>
</dbReference>
<dbReference type="SUPFAM" id="SSF46689">
    <property type="entry name" value="Homeodomain-like"/>
    <property type="match status" value="1"/>
</dbReference>
<evidence type="ECO:0000256" key="2">
    <source>
        <dbReference type="PROSITE-ProRule" id="PRU00335"/>
    </source>
</evidence>
<dbReference type="AlphaFoldDB" id="A0A2T1A360"/>
<evidence type="ECO:0000256" key="1">
    <source>
        <dbReference type="ARBA" id="ARBA00023125"/>
    </source>
</evidence>
<organism evidence="4 5">
    <name type="scientific">Antricoccus suffuscus</name>
    <dbReference type="NCBI Taxonomy" id="1629062"/>
    <lineage>
        <taxon>Bacteria</taxon>
        <taxon>Bacillati</taxon>
        <taxon>Actinomycetota</taxon>
        <taxon>Actinomycetes</taxon>
        <taxon>Geodermatophilales</taxon>
        <taxon>Antricoccaceae</taxon>
        <taxon>Antricoccus</taxon>
    </lineage>
</organism>
<gene>
    <name evidence="4" type="ORF">CLV47_10396</name>
</gene>
<comment type="caution">
    <text evidence="4">The sequence shown here is derived from an EMBL/GenBank/DDBJ whole genome shotgun (WGS) entry which is preliminary data.</text>
</comment>
<name>A0A2T1A360_9ACTN</name>
<dbReference type="PANTHER" id="PTHR30055:SF226">
    <property type="entry name" value="HTH-TYPE TRANSCRIPTIONAL REGULATOR PKSA"/>
    <property type="match status" value="1"/>
</dbReference>
<evidence type="ECO:0000259" key="3">
    <source>
        <dbReference type="PROSITE" id="PS50977"/>
    </source>
</evidence>
<dbReference type="InterPro" id="IPR050109">
    <property type="entry name" value="HTH-type_TetR-like_transc_reg"/>
</dbReference>
<dbReference type="SUPFAM" id="SSF48498">
    <property type="entry name" value="Tetracyclin repressor-like, C-terminal domain"/>
    <property type="match status" value="1"/>
</dbReference>
<proteinExistence type="predicted"/>
<dbReference type="PROSITE" id="PS50977">
    <property type="entry name" value="HTH_TETR_2"/>
    <property type="match status" value="1"/>
</dbReference>
<dbReference type="GO" id="GO:0003700">
    <property type="term" value="F:DNA-binding transcription factor activity"/>
    <property type="evidence" value="ECO:0007669"/>
    <property type="project" value="TreeGrafter"/>
</dbReference>
<keyword evidence="5" id="KW-1185">Reference proteome</keyword>